<evidence type="ECO:0000256" key="2">
    <source>
        <dbReference type="ARBA" id="ARBA00022553"/>
    </source>
</evidence>
<protein>
    <recommendedName>
        <fullName evidence="9">PTS EIIB type-3 domain-containing protein</fullName>
    </recommendedName>
</protein>
<accession>A0A3L6ZMC8</accession>
<dbReference type="SUPFAM" id="SSF52794">
    <property type="entry name" value="PTS system IIB component-like"/>
    <property type="match status" value="1"/>
</dbReference>
<dbReference type="AlphaFoldDB" id="A0A3L6ZMC8"/>
<dbReference type="PROSITE" id="PS51100">
    <property type="entry name" value="PTS_EIIB_TYPE_3"/>
    <property type="match status" value="1"/>
</dbReference>
<dbReference type="GO" id="GO:0016301">
    <property type="term" value="F:kinase activity"/>
    <property type="evidence" value="ECO:0007669"/>
    <property type="project" value="UniProtKB-KW"/>
</dbReference>
<evidence type="ECO:0000313" key="10">
    <source>
        <dbReference type="EMBL" id="RLP69166.1"/>
    </source>
</evidence>
<keyword evidence="4" id="KW-0808">Transferase</keyword>
<dbReference type="InterPro" id="IPR036095">
    <property type="entry name" value="PTS_EIIB-like_sf"/>
</dbReference>
<evidence type="ECO:0000313" key="11">
    <source>
        <dbReference type="Proteomes" id="UP000275395"/>
    </source>
</evidence>
<keyword evidence="2" id="KW-0597">Phosphoprotein</keyword>
<name>A0A3L6ZMC8_9MICO</name>
<dbReference type="Gene3D" id="3.40.50.2300">
    <property type="match status" value="1"/>
</dbReference>
<sequence length="179" mass="19021">MIVRGRARCALPRRRSRGAHREVNHVEPGERWTLRAGFLPGGSETGGPPGPPGAHWQDQRTLRMPSMKISVLCAAGASSTFAALHLRREAAARGLAATITVSTLPAVLLRPDDSDVILLGAHLSGERDRVRLAAPDARVVQLGTTITDRAQAAAVLDSITAEHDTARGGTAPQNEGHRQ</sequence>
<keyword evidence="6" id="KW-0418">Kinase</keyword>
<dbReference type="EMBL" id="RCUW01000005">
    <property type="protein sequence ID" value="RLP69166.1"/>
    <property type="molecule type" value="Genomic_DNA"/>
</dbReference>
<dbReference type="Proteomes" id="UP000275395">
    <property type="component" value="Unassembled WGS sequence"/>
</dbReference>
<keyword evidence="5" id="KW-0598">Phosphotransferase system</keyword>
<evidence type="ECO:0000259" key="9">
    <source>
        <dbReference type="PROSITE" id="PS51100"/>
    </source>
</evidence>
<feature type="region of interest" description="Disordered" evidence="8">
    <location>
        <begin position="37"/>
        <end position="57"/>
    </location>
</feature>
<keyword evidence="3" id="KW-0762">Sugar transport</keyword>
<evidence type="ECO:0000256" key="8">
    <source>
        <dbReference type="SAM" id="MobiDB-lite"/>
    </source>
</evidence>
<reference evidence="10 11" key="1">
    <citation type="submission" date="2018-10" db="EMBL/GenBank/DDBJ databases">
        <authorList>
            <person name="Li J."/>
        </authorList>
    </citation>
    <scope>NUCLEOTIDE SEQUENCE [LARGE SCALE GENOMIC DNA]</scope>
    <source>
        <strain evidence="10 11">JCM 30549</strain>
    </source>
</reference>
<evidence type="ECO:0000256" key="4">
    <source>
        <dbReference type="ARBA" id="ARBA00022679"/>
    </source>
</evidence>
<dbReference type="InterPro" id="IPR013012">
    <property type="entry name" value="PTS_EIIB_3"/>
</dbReference>
<evidence type="ECO:0000256" key="1">
    <source>
        <dbReference type="ARBA" id="ARBA00022448"/>
    </source>
</evidence>
<comment type="caution">
    <text evidence="10">The sequence shown here is derived from an EMBL/GenBank/DDBJ whole genome shotgun (WGS) entry which is preliminary data.</text>
</comment>
<dbReference type="Pfam" id="PF02302">
    <property type="entry name" value="PTS_IIB"/>
    <property type="match status" value="1"/>
</dbReference>
<evidence type="ECO:0000256" key="7">
    <source>
        <dbReference type="PROSITE-ProRule" id="PRU00423"/>
    </source>
</evidence>
<dbReference type="InterPro" id="IPR003501">
    <property type="entry name" value="PTS_EIIB_2/3"/>
</dbReference>
<dbReference type="GO" id="GO:0008982">
    <property type="term" value="F:protein-N(PI)-phosphohistidine-sugar phosphotransferase activity"/>
    <property type="evidence" value="ECO:0007669"/>
    <property type="project" value="InterPro"/>
</dbReference>
<feature type="domain" description="PTS EIIB type-3" evidence="9">
    <location>
        <begin position="66"/>
        <end position="153"/>
    </location>
</feature>
<evidence type="ECO:0000256" key="5">
    <source>
        <dbReference type="ARBA" id="ARBA00022683"/>
    </source>
</evidence>
<proteinExistence type="predicted"/>
<feature type="modified residue" description="Phosphocysteine; by EIIA" evidence="7">
    <location>
        <position position="73"/>
    </location>
</feature>
<organism evidence="10 11">
    <name type="scientific">Mycetocola reblochoni</name>
    <dbReference type="NCBI Taxonomy" id="331618"/>
    <lineage>
        <taxon>Bacteria</taxon>
        <taxon>Bacillati</taxon>
        <taxon>Actinomycetota</taxon>
        <taxon>Actinomycetes</taxon>
        <taxon>Micrococcales</taxon>
        <taxon>Microbacteriaceae</taxon>
        <taxon>Mycetocola</taxon>
    </lineage>
</organism>
<evidence type="ECO:0000256" key="3">
    <source>
        <dbReference type="ARBA" id="ARBA00022597"/>
    </source>
</evidence>
<gene>
    <name evidence="10" type="ORF">D9V30_07560</name>
</gene>
<evidence type="ECO:0000256" key="6">
    <source>
        <dbReference type="ARBA" id="ARBA00022777"/>
    </source>
</evidence>
<dbReference type="GO" id="GO:0009401">
    <property type="term" value="P:phosphoenolpyruvate-dependent sugar phosphotransferase system"/>
    <property type="evidence" value="ECO:0007669"/>
    <property type="project" value="UniProtKB-KW"/>
</dbReference>
<keyword evidence="1" id="KW-0813">Transport</keyword>